<dbReference type="VEuPathDB" id="FungiDB:GGTG_02217"/>
<reference evidence="2" key="4">
    <citation type="journal article" date="2015" name="G3 (Bethesda)">
        <title>Genome sequences of three phytopathogenic species of the Magnaporthaceae family of fungi.</title>
        <authorList>
            <person name="Okagaki L.H."/>
            <person name="Nunes C.C."/>
            <person name="Sailsbery J."/>
            <person name="Clay B."/>
            <person name="Brown D."/>
            <person name="John T."/>
            <person name="Oh Y."/>
            <person name="Young N."/>
            <person name="Fitzgerald M."/>
            <person name="Haas B.J."/>
            <person name="Zeng Q."/>
            <person name="Young S."/>
            <person name="Adiconis X."/>
            <person name="Fan L."/>
            <person name="Levin J.Z."/>
            <person name="Mitchell T.K."/>
            <person name="Okubara P.A."/>
            <person name="Farman M.L."/>
            <person name="Kohn L.M."/>
            <person name="Birren B."/>
            <person name="Ma L.-J."/>
            <person name="Dean R.A."/>
        </authorList>
    </citation>
    <scope>NUCLEOTIDE SEQUENCE</scope>
    <source>
        <strain evidence="2">R3-111a-1</strain>
    </source>
</reference>
<dbReference type="EMBL" id="GL385395">
    <property type="protein sequence ID" value="EJT82243.1"/>
    <property type="molecule type" value="Genomic_DNA"/>
</dbReference>
<sequence>MAQICMRTMVPQDPMTTLHPDTNIGHSAKRISSSPSRLCLVHDSSDLASVESAPRVSADGMAVPSSVFGQTADAARRVARCYKMALGVAVTSWLWKEFTFQLSGEGFNASR</sequence>
<evidence type="ECO:0000313" key="1">
    <source>
        <dbReference type="EMBL" id="EJT82243.1"/>
    </source>
</evidence>
<dbReference type="EnsemblFungi" id="EJT82243">
    <property type="protein sequence ID" value="EJT82243"/>
    <property type="gene ID" value="GGTG_02217"/>
</dbReference>
<reference evidence="2" key="5">
    <citation type="submission" date="2018-04" db="UniProtKB">
        <authorList>
            <consortium name="EnsemblFungi"/>
        </authorList>
    </citation>
    <scope>IDENTIFICATION</scope>
    <source>
        <strain evidence="2">R3-111a-1</strain>
    </source>
</reference>
<organism evidence="1">
    <name type="scientific">Gaeumannomyces tritici (strain R3-111a-1)</name>
    <name type="common">Wheat and barley take-all root rot fungus</name>
    <name type="synonym">Gaeumannomyces graminis var. tritici</name>
    <dbReference type="NCBI Taxonomy" id="644352"/>
    <lineage>
        <taxon>Eukaryota</taxon>
        <taxon>Fungi</taxon>
        <taxon>Dikarya</taxon>
        <taxon>Ascomycota</taxon>
        <taxon>Pezizomycotina</taxon>
        <taxon>Sordariomycetes</taxon>
        <taxon>Sordariomycetidae</taxon>
        <taxon>Magnaporthales</taxon>
        <taxon>Magnaporthaceae</taxon>
        <taxon>Gaeumannomyces</taxon>
    </lineage>
</organism>
<dbReference type="HOGENOM" id="CLU_2158551_0_0_1"/>
<dbReference type="RefSeq" id="XP_009218252.1">
    <property type="nucleotide sequence ID" value="XM_009219988.1"/>
</dbReference>
<proteinExistence type="predicted"/>
<dbReference type="Proteomes" id="UP000006039">
    <property type="component" value="Unassembled WGS sequence"/>
</dbReference>
<dbReference type="AlphaFoldDB" id="J3NLR7"/>
<protein>
    <submittedName>
        <fullName evidence="1 2">Uncharacterized protein</fullName>
    </submittedName>
</protein>
<keyword evidence="3" id="KW-1185">Reference proteome</keyword>
<reference evidence="1" key="3">
    <citation type="submission" date="2010-09" db="EMBL/GenBank/DDBJ databases">
        <title>Annotation of Gaeumannomyces graminis var. tritici R3-111a-1.</title>
        <authorList>
            <consortium name="The Broad Institute Genome Sequencing Platform"/>
            <person name="Ma L.-J."/>
            <person name="Dead R."/>
            <person name="Young S.K."/>
            <person name="Zeng Q."/>
            <person name="Gargeya S."/>
            <person name="Fitzgerald M."/>
            <person name="Haas B."/>
            <person name="Abouelleil A."/>
            <person name="Alvarado L."/>
            <person name="Arachchi H.M."/>
            <person name="Berlin A."/>
            <person name="Brown A."/>
            <person name="Chapman S.B."/>
            <person name="Chen Z."/>
            <person name="Dunbar C."/>
            <person name="Freedman E."/>
            <person name="Gearin G."/>
            <person name="Gellesch M."/>
            <person name="Goldberg J."/>
            <person name="Griggs A."/>
            <person name="Gujja S."/>
            <person name="Heiman D."/>
            <person name="Howarth C."/>
            <person name="Larson L."/>
            <person name="Lui A."/>
            <person name="MacDonald P.J.P."/>
            <person name="Mehta T."/>
            <person name="Montmayeur A."/>
            <person name="Murphy C."/>
            <person name="Neiman D."/>
            <person name="Pearson M."/>
            <person name="Priest M."/>
            <person name="Roberts A."/>
            <person name="Saif S."/>
            <person name="Shea T."/>
            <person name="Shenoy N."/>
            <person name="Sisk P."/>
            <person name="Stolte C."/>
            <person name="Sykes S."/>
            <person name="Yandava C."/>
            <person name="Wortman J."/>
            <person name="Nusbaum C."/>
            <person name="Birren B."/>
        </authorList>
    </citation>
    <scope>NUCLEOTIDE SEQUENCE</scope>
    <source>
        <strain evidence="1">R3-111a-1</strain>
    </source>
</reference>
<gene>
    <name evidence="2" type="primary">20342675</name>
    <name evidence="1" type="ORF">GGTG_02217</name>
</gene>
<reference evidence="1" key="2">
    <citation type="submission" date="2010-07" db="EMBL/GenBank/DDBJ databases">
        <authorList>
            <consortium name="The Broad Institute Genome Sequencing Platform"/>
            <consortium name="Broad Institute Genome Sequencing Center for Infectious Disease"/>
            <person name="Ma L.-J."/>
            <person name="Dead R."/>
            <person name="Young S."/>
            <person name="Zeng Q."/>
            <person name="Koehrsen M."/>
            <person name="Alvarado L."/>
            <person name="Berlin A."/>
            <person name="Chapman S.B."/>
            <person name="Chen Z."/>
            <person name="Freedman E."/>
            <person name="Gellesch M."/>
            <person name="Goldberg J."/>
            <person name="Griggs A."/>
            <person name="Gujja S."/>
            <person name="Heilman E.R."/>
            <person name="Heiman D."/>
            <person name="Hepburn T."/>
            <person name="Howarth C."/>
            <person name="Jen D."/>
            <person name="Larson L."/>
            <person name="Mehta T."/>
            <person name="Neiman D."/>
            <person name="Pearson M."/>
            <person name="Roberts A."/>
            <person name="Saif S."/>
            <person name="Shea T."/>
            <person name="Shenoy N."/>
            <person name="Sisk P."/>
            <person name="Stolte C."/>
            <person name="Sykes S."/>
            <person name="Walk T."/>
            <person name="White J."/>
            <person name="Yandava C."/>
            <person name="Haas B."/>
            <person name="Nusbaum C."/>
            <person name="Birren B."/>
        </authorList>
    </citation>
    <scope>NUCLEOTIDE SEQUENCE</scope>
    <source>
        <strain evidence="1">R3-111a-1</strain>
    </source>
</reference>
<name>J3NLR7_GAET3</name>
<dbReference type="GeneID" id="20342675"/>
<evidence type="ECO:0000313" key="3">
    <source>
        <dbReference type="Proteomes" id="UP000006039"/>
    </source>
</evidence>
<accession>J3NLR7</accession>
<evidence type="ECO:0000313" key="2">
    <source>
        <dbReference type="EnsemblFungi" id="EJT82243"/>
    </source>
</evidence>
<reference evidence="3" key="1">
    <citation type="submission" date="2010-07" db="EMBL/GenBank/DDBJ databases">
        <title>The genome sequence of Gaeumannomyces graminis var. tritici strain R3-111a-1.</title>
        <authorList>
            <consortium name="The Broad Institute Genome Sequencing Platform"/>
            <person name="Ma L.-J."/>
            <person name="Dead R."/>
            <person name="Young S."/>
            <person name="Zeng Q."/>
            <person name="Koehrsen M."/>
            <person name="Alvarado L."/>
            <person name="Berlin A."/>
            <person name="Chapman S.B."/>
            <person name="Chen Z."/>
            <person name="Freedman E."/>
            <person name="Gellesch M."/>
            <person name="Goldberg J."/>
            <person name="Griggs A."/>
            <person name="Gujja S."/>
            <person name="Heilman E.R."/>
            <person name="Heiman D."/>
            <person name="Hepburn T."/>
            <person name="Howarth C."/>
            <person name="Jen D."/>
            <person name="Larson L."/>
            <person name="Mehta T."/>
            <person name="Neiman D."/>
            <person name="Pearson M."/>
            <person name="Roberts A."/>
            <person name="Saif S."/>
            <person name="Shea T."/>
            <person name="Shenoy N."/>
            <person name="Sisk P."/>
            <person name="Stolte C."/>
            <person name="Sykes S."/>
            <person name="Walk T."/>
            <person name="White J."/>
            <person name="Yandava C."/>
            <person name="Haas B."/>
            <person name="Nusbaum C."/>
            <person name="Birren B."/>
        </authorList>
    </citation>
    <scope>NUCLEOTIDE SEQUENCE [LARGE SCALE GENOMIC DNA]</scope>
    <source>
        <strain evidence="3">R3-111a-1</strain>
    </source>
</reference>